<dbReference type="KEGG" id="hoh:Hoch_1611"/>
<protein>
    <recommendedName>
        <fullName evidence="4">Lipoprotein</fullName>
    </recommendedName>
</protein>
<evidence type="ECO:0008006" key="4">
    <source>
        <dbReference type="Google" id="ProtNLM"/>
    </source>
</evidence>
<dbReference type="AlphaFoldDB" id="D0LWR4"/>
<dbReference type="STRING" id="502025.Hoch_1611"/>
<dbReference type="HOGENOM" id="CLU_1324859_0_0_7"/>
<evidence type="ECO:0000313" key="2">
    <source>
        <dbReference type="EMBL" id="ACY14161.1"/>
    </source>
</evidence>
<dbReference type="RefSeq" id="WP_012826769.1">
    <property type="nucleotide sequence ID" value="NC_013440.1"/>
</dbReference>
<proteinExistence type="predicted"/>
<dbReference type="EMBL" id="CP001804">
    <property type="protein sequence ID" value="ACY14161.1"/>
    <property type="molecule type" value="Genomic_DNA"/>
</dbReference>
<gene>
    <name evidence="2" type="ordered locus">Hoch_1611</name>
</gene>
<evidence type="ECO:0000256" key="1">
    <source>
        <dbReference type="SAM" id="SignalP"/>
    </source>
</evidence>
<dbReference type="Proteomes" id="UP000001880">
    <property type="component" value="Chromosome"/>
</dbReference>
<name>D0LWR4_HALO1</name>
<keyword evidence="1" id="KW-0732">Signal</keyword>
<keyword evidence="3" id="KW-1185">Reference proteome</keyword>
<sequence length="207" mass="21413">MNAASTSLSAAALLLCMVACNGGDGDPAAPALCLDEPAPAPEPLQWKRVDAFVADLTQALELPADAVCNEIGGVPCAALHRLPLGGNDPLQAALYEPVPRPQLTTPLAMERVVLAACAERVARDSAGSAEVFTQLDLDAPALDAASPALSRLLEELYLRLLGRAVTASEIALLSELVADDEGRARSAASFALLSCFTIASSSEFALF</sequence>
<organism evidence="2 3">
    <name type="scientific">Haliangium ochraceum (strain DSM 14365 / JCM 11303 / SMP-2)</name>
    <dbReference type="NCBI Taxonomy" id="502025"/>
    <lineage>
        <taxon>Bacteria</taxon>
        <taxon>Pseudomonadati</taxon>
        <taxon>Myxococcota</taxon>
        <taxon>Polyangia</taxon>
        <taxon>Haliangiales</taxon>
        <taxon>Kofleriaceae</taxon>
        <taxon>Haliangium</taxon>
    </lineage>
</organism>
<accession>D0LWR4</accession>
<feature type="chain" id="PRO_5003011616" description="Lipoprotein" evidence="1">
    <location>
        <begin position="23"/>
        <end position="207"/>
    </location>
</feature>
<dbReference type="OrthoDB" id="5523492at2"/>
<evidence type="ECO:0000313" key="3">
    <source>
        <dbReference type="Proteomes" id="UP000001880"/>
    </source>
</evidence>
<reference evidence="2 3" key="1">
    <citation type="journal article" date="2010" name="Stand. Genomic Sci.">
        <title>Complete genome sequence of Haliangium ochraceum type strain (SMP-2).</title>
        <authorList>
            <consortium name="US DOE Joint Genome Institute (JGI-PGF)"/>
            <person name="Ivanova N."/>
            <person name="Daum C."/>
            <person name="Lang E."/>
            <person name="Abt B."/>
            <person name="Kopitz M."/>
            <person name="Saunders E."/>
            <person name="Lapidus A."/>
            <person name="Lucas S."/>
            <person name="Glavina Del Rio T."/>
            <person name="Nolan M."/>
            <person name="Tice H."/>
            <person name="Copeland A."/>
            <person name="Cheng J.F."/>
            <person name="Chen F."/>
            <person name="Bruce D."/>
            <person name="Goodwin L."/>
            <person name="Pitluck S."/>
            <person name="Mavromatis K."/>
            <person name="Pati A."/>
            <person name="Mikhailova N."/>
            <person name="Chen A."/>
            <person name="Palaniappan K."/>
            <person name="Land M."/>
            <person name="Hauser L."/>
            <person name="Chang Y.J."/>
            <person name="Jeffries C.D."/>
            <person name="Detter J.C."/>
            <person name="Brettin T."/>
            <person name="Rohde M."/>
            <person name="Goker M."/>
            <person name="Bristow J."/>
            <person name="Markowitz V."/>
            <person name="Eisen J.A."/>
            <person name="Hugenholtz P."/>
            <person name="Kyrpides N.C."/>
            <person name="Klenk H.P."/>
        </authorList>
    </citation>
    <scope>NUCLEOTIDE SEQUENCE [LARGE SCALE GENOMIC DNA]</scope>
    <source>
        <strain evidence="3">DSM 14365 / CIP 107738 / JCM 11303 / AJ 13395 / SMP-2</strain>
    </source>
</reference>
<feature type="signal peptide" evidence="1">
    <location>
        <begin position="1"/>
        <end position="22"/>
    </location>
</feature>